<dbReference type="Proteomes" id="UP000308600">
    <property type="component" value="Unassembled WGS sequence"/>
</dbReference>
<dbReference type="EMBL" id="ML208309">
    <property type="protein sequence ID" value="TFK70650.1"/>
    <property type="molecule type" value="Genomic_DNA"/>
</dbReference>
<keyword evidence="2" id="KW-1185">Reference proteome</keyword>
<reference evidence="1 2" key="1">
    <citation type="journal article" date="2019" name="Nat. Ecol. Evol.">
        <title>Megaphylogeny resolves global patterns of mushroom evolution.</title>
        <authorList>
            <person name="Varga T."/>
            <person name="Krizsan K."/>
            <person name="Foldi C."/>
            <person name="Dima B."/>
            <person name="Sanchez-Garcia M."/>
            <person name="Sanchez-Ramirez S."/>
            <person name="Szollosi G.J."/>
            <person name="Szarkandi J.G."/>
            <person name="Papp V."/>
            <person name="Albert L."/>
            <person name="Andreopoulos W."/>
            <person name="Angelini C."/>
            <person name="Antonin V."/>
            <person name="Barry K.W."/>
            <person name="Bougher N.L."/>
            <person name="Buchanan P."/>
            <person name="Buyck B."/>
            <person name="Bense V."/>
            <person name="Catcheside P."/>
            <person name="Chovatia M."/>
            <person name="Cooper J."/>
            <person name="Damon W."/>
            <person name="Desjardin D."/>
            <person name="Finy P."/>
            <person name="Geml J."/>
            <person name="Haridas S."/>
            <person name="Hughes K."/>
            <person name="Justo A."/>
            <person name="Karasinski D."/>
            <person name="Kautmanova I."/>
            <person name="Kiss B."/>
            <person name="Kocsube S."/>
            <person name="Kotiranta H."/>
            <person name="LaButti K.M."/>
            <person name="Lechner B.E."/>
            <person name="Liimatainen K."/>
            <person name="Lipzen A."/>
            <person name="Lukacs Z."/>
            <person name="Mihaltcheva S."/>
            <person name="Morgado L.N."/>
            <person name="Niskanen T."/>
            <person name="Noordeloos M.E."/>
            <person name="Ohm R.A."/>
            <person name="Ortiz-Santana B."/>
            <person name="Ovrebo C."/>
            <person name="Racz N."/>
            <person name="Riley R."/>
            <person name="Savchenko A."/>
            <person name="Shiryaev A."/>
            <person name="Soop K."/>
            <person name="Spirin V."/>
            <person name="Szebenyi C."/>
            <person name="Tomsovsky M."/>
            <person name="Tulloss R.E."/>
            <person name="Uehling J."/>
            <person name="Grigoriev I.V."/>
            <person name="Vagvolgyi C."/>
            <person name="Papp T."/>
            <person name="Martin F.M."/>
            <person name="Miettinen O."/>
            <person name="Hibbett D.S."/>
            <person name="Nagy L.G."/>
        </authorList>
    </citation>
    <scope>NUCLEOTIDE SEQUENCE [LARGE SCALE GENOMIC DNA]</scope>
    <source>
        <strain evidence="1 2">NL-1719</strain>
    </source>
</reference>
<evidence type="ECO:0000313" key="2">
    <source>
        <dbReference type="Proteomes" id="UP000308600"/>
    </source>
</evidence>
<organism evidence="1 2">
    <name type="scientific">Pluteus cervinus</name>
    <dbReference type="NCBI Taxonomy" id="181527"/>
    <lineage>
        <taxon>Eukaryota</taxon>
        <taxon>Fungi</taxon>
        <taxon>Dikarya</taxon>
        <taxon>Basidiomycota</taxon>
        <taxon>Agaricomycotina</taxon>
        <taxon>Agaricomycetes</taxon>
        <taxon>Agaricomycetidae</taxon>
        <taxon>Agaricales</taxon>
        <taxon>Pluteineae</taxon>
        <taxon>Pluteaceae</taxon>
        <taxon>Pluteus</taxon>
    </lineage>
</organism>
<name>A0ACD3AY37_9AGAR</name>
<protein>
    <submittedName>
        <fullName evidence="1">Uncharacterized protein</fullName>
    </submittedName>
</protein>
<proteinExistence type="predicted"/>
<evidence type="ECO:0000313" key="1">
    <source>
        <dbReference type="EMBL" id="TFK70650.1"/>
    </source>
</evidence>
<sequence>MVLTDLAAFKVVLEAGGRAKCPECGDMRKCGTAGLQNMIKNHVGSDKCKLIKEKREKEEKGKKWKKEDGSILTFMKAKVPLNPSTVKDSLPVKALQLGPGGGGNSSTPAEPAPVSVVERLRFLTAKLPDHIPEAAEDDSLAILSRDPMEYDDLSVDRDDLWEEVLNPLLKRILGWGEEGDTENLIRRGEKGMGALLRFVEYFIFTRGVDAALFEGKLSYMMNLAEKL</sequence>
<accession>A0ACD3AY37</accession>
<gene>
    <name evidence="1" type="ORF">BDN72DRAFT_939867</name>
</gene>